<dbReference type="GO" id="GO:0015254">
    <property type="term" value="F:glycerol channel activity"/>
    <property type="evidence" value="ECO:0007669"/>
    <property type="project" value="TreeGrafter"/>
</dbReference>
<sequence length="344" mass="36484">MADVKSGGAASINGDGGEKRGVGKRDPGLFPATDYNLLEAAVELSDDGEALNRWSRNRLHDSGRNLVLRTLAHTLAAFTGEFVGTFLLTLCIVSAVAASVIANALAGIWQVAVICGLGVAISIYLSAHISDAHLNPAVTIAFAILRFRVFSWKKVVVYITAQMLGGFVAGSVLFGTYHNAIVAFEEERGIERGVNGSELSAMIFGEYFPNPALFPGKAWATAVLVFVIFAFTDPHNTTVGSGKHKVPVPILIGATVMILISLYGPLTQAGLNPARDFGPRVFAALAGWGEVAIPGPRKGFWVYIVGPVCGGLAGGALYDLVAAKAMQFKMRMKKYSSRHTNCTP</sequence>
<dbReference type="InterPro" id="IPR023271">
    <property type="entry name" value="Aquaporin-like"/>
</dbReference>
<dbReference type="PANTHER" id="PTHR43829:SF9">
    <property type="entry name" value="AQUAPORIN-9"/>
    <property type="match status" value="1"/>
</dbReference>
<accession>A0AA35VSB8</accession>
<gene>
    <name evidence="10" type="ORF">GBAR_LOCUS432</name>
</gene>
<evidence type="ECO:0000256" key="4">
    <source>
        <dbReference type="ARBA" id="ARBA00022692"/>
    </source>
</evidence>
<evidence type="ECO:0000256" key="3">
    <source>
        <dbReference type="ARBA" id="ARBA00022448"/>
    </source>
</evidence>
<keyword evidence="11" id="KW-1185">Reference proteome</keyword>
<keyword evidence="4 7" id="KW-0812">Transmembrane</keyword>
<dbReference type="InterPro" id="IPR022357">
    <property type="entry name" value="MIP_CS"/>
</dbReference>
<dbReference type="PRINTS" id="PR00783">
    <property type="entry name" value="MINTRINSICP"/>
</dbReference>
<organism evidence="10 11">
    <name type="scientific">Geodia barretti</name>
    <name type="common">Barrett's horny sponge</name>
    <dbReference type="NCBI Taxonomy" id="519541"/>
    <lineage>
        <taxon>Eukaryota</taxon>
        <taxon>Metazoa</taxon>
        <taxon>Porifera</taxon>
        <taxon>Demospongiae</taxon>
        <taxon>Heteroscleromorpha</taxon>
        <taxon>Tetractinellida</taxon>
        <taxon>Astrophorina</taxon>
        <taxon>Geodiidae</taxon>
        <taxon>Geodia</taxon>
    </lineage>
</organism>
<feature type="transmembrane region" description="Helical" evidence="9">
    <location>
        <begin position="218"/>
        <end position="234"/>
    </location>
</feature>
<feature type="region of interest" description="Disordered" evidence="8">
    <location>
        <begin position="1"/>
        <end position="23"/>
    </location>
</feature>
<feature type="transmembrane region" description="Helical" evidence="9">
    <location>
        <begin position="246"/>
        <end position="266"/>
    </location>
</feature>
<feature type="transmembrane region" description="Helical" evidence="9">
    <location>
        <begin position="155"/>
        <end position="177"/>
    </location>
</feature>
<feature type="transmembrane region" description="Helical" evidence="9">
    <location>
        <begin position="108"/>
        <end position="127"/>
    </location>
</feature>
<evidence type="ECO:0000256" key="2">
    <source>
        <dbReference type="ARBA" id="ARBA00006175"/>
    </source>
</evidence>
<evidence type="ECO:0000256" key="7">
    <source>
        <dbReference type="RuleBase" id="RU000477"/>
    </source>
</evidence>
<dbReference type="EMBL" id="CASHTH010000056">
    <property type="protein sequence ID" value="CAI7990153.1"/>
    <property type="molecule type" value="Genomic_DNA"/>
</dbReference>
<evidence type="ECO:0000313" key="10">
    <source>
        <dbReference type="EMBL" id="CAI7990153.1"/>
    </source>
</evidence>
<evidence type="ECO:0000256" key="5">
    <source>
        <dbReference type="ARBA" id="ARBA00022989"/>
    </source>
</evidence>
<protein>
    <submittedName>
        <fullName evidence="10">Glycerol uptake facilitator protein</fullName>
    </submittedName>
</protein>
<comment type="subcellular location">
    <subcellularLocation>
        <location evidence="1">Membrane</location>
        <topology evidence="1">Multi-pass membrane protein</topology>
    </subcellularLocation>
</comment>
<dbReference type="AlphaFoldDB" id="A0AA35VSB8"/>
<dbReference type="Gene3D" id="1.20.1080.10">
    <property type="entry name" value="Glycerol uptake facilitator protein"/>
    <property type="match status" value="1"/>
</dbReference>
<dbReference type="PROSITE" id="PS00221">
    <property type="entry name" value="MIP"/>
    <property type="match status" value="1"/>
</dbReference>
<name>A0AA35VSB8_GEOBA</name>
<dbReference type="GO" id="GO:0005886">
    <property type="term" value="C:plasma membrane"/>
    <property type="evidence" value="ECO:0007669"/>
    <property type="project" value="TreeGrafter"/>
</dbReference>
<evidence type="ECO:0000256" key="6">
    <source>
        <dbReference type="ARBA" id="ARBA00023136"/>
    </source>
</evidence>
<keyword evidence="6 9" id="KW-0472">Membrane</keyword>
<dbReference type="Proteomes" id="UP001174909">
    <property type="component" value="Unassembled WGS sequence"/>
</dbReference>
<dbReference type="InterPro" id="IPR050363">
    <property type="entry name" value="MIP/Aquaporin"/>
</dbReference>
<feature type="transmembrane region" description="Helical" evidence="9">
    <location>
        <begin position="74"/>
        <end position="102"/>
    </location>
</feature>
<evidence type="ECO:0000313" key="11">
    <source>
        <dbReference type="Proteomes" id="UP001174909"/>
    </source>
</evidence>
<proteinExistence type="inferred from homology"/>
<comment type="caution">
    <text evidence="10">The sequence shown here is derived from an EMBL/GenBank/DDBJ whole genome shotgun (WGS) entry which is preliminary data.</text>
</comment>
<keyword evidence="3 7" id="KW-0813">Transport</keyword>
<dbReference type="PANTHER" id="PTHR43829">
    <property type="entry name" value="AQUAPORIN OR AQUAGLYCEROPORIN RELATED"/>
    <property type="match status" value="1"/>
</dbReference>
<dbReference type="GO" id="GO:0015250">
    <property type="term" value="F:water channel activity"/>
    <property type="evidence" value="ECO:0007669"/>
    <property type="project" value="TreeGrafter"/>
</dbReference>
<dbReference type="Pfam" id="PF00230">
    <property type="entry name" value="MIP"/>
    <property type="match status" value="1"/>
</dbReference>
<evidence type="ECO:0000256" key="8">
    <source>
        <dbReference type="SAM" id="MobiDB-lite"/>
    </source>
</evidence>
<evidence type="ECO:0000256" key="1">
    <source>
        <dbReference type="ARBA" id="ARBA00004141"/>
    </source>
</evidence>
<reference evidence="10" key="1">
    <citation type="submission" date="2023-03" db="EMBL/GenBank/DDBJ databases">
        <authorList>
            <person name="Steffen K."/>
            <person name="Cardenas P."/>
        </authorList>
    </citation>
    <scope>NUCLEOTIDE SEQUENCE</scope>
</reference>
<comment type="similarity">
    <text evidence="2 7">Belongs to the MIP/aquaporin (TC 1.A.8) family.</text>
</comment>
<dbReference type="SUPFAM" id="SSF81338">
    <property type="entry name" value="Aquaporin-like"/>
    <property type="match status" value="1"/>
</dbReference>
<dbReference type="InterPro" id="IPR000425">
    <property type="entry name" value="MIP"/>
</dbReference>
<evidence type="ECO:0000256" key="9">
    <source>
        <dbReference type="SAM" id="Phobius"/>
    </source>
</evidence>
<feature type="transmembrane region" description="Helical" evidence="9">
    <location>
        <begin position="300"/>
        <end position="323"/>
    </location>
</feature>
<keyword evidence="5 9" id="KW-1133">Transmembrane helix</keyword>